<dbReference type="InterPro" id="IPR039418">
    <property type="entry name" value="LexA-like"/>
</dbReference>
<evidence type="ECO:0000313" key="5">
    <source>
        <dbReference type="EMBL" id="TLE16637.1"/>
    </source>
</evidence>
<keyword evidence="6" id="KW-1185">Reference proteome</keyword>
<dbReference type="EMBL" id="JRPC02000004">
    <property type="protein sequence ID" value="TLE16637.1"/>
    <property type="molecule type" value="Genomic_DNA"/>
</dbReference>
<evidence type="ECO:0000256" key="3">
    <source>
        <dbReference type="ARBA" id="ARBA00023163"/>
    </source>
</evidence>
<reference evidence="5 6" key="1">
    <citation type="journal article" date="2014" name="Genome Announc.">
        <title>Draft genome sequences of eight enterohepatic helicobacter species isolated from both laboratory and wild rodents.</title>
        <authorList>
            <person name="Sheh A."/>
            <person name="Shen Z."/>
            <person name="Fox J.G."/>
        </authorList>
    </citation>
    <scope>NUCLEOTIDE SEQUENCE [LARGE SCALE GENOMIC DNA]</scope>
    <source>
        <strain evidence="5 6">MIT-03-7007</strain>
    </source>
</reference>
<name>A0A4U8UIB8_9HELI</name>
<sequence>MLGVSERTIRKYKQEEDSMQVGMFRKIMTAFDMSSKGVSLPQTLNDDIVSIPFYEDTTASAGRGAYNEAETSRVMTFGKDFLREYFGLISFKDLSIIRSIGDSMYPTLPQDCYVLVQKKAVKESEICVTRIDDELYIKRLQKQPTIRLLSDNMAYQPIDLEGKNFEIIGCIVGYFKKTAL</sequence>
<dbReference type="InterPro" id="IPR036286">
    <property type="entry name" value="LexA/Signal_pep-like_sf"/>
</dbReference>
<dbReference type="PANTHER" id="PTHR40661:SF3">
    <property type="entry name" value="FELS-1 PROPHAGE TRANSCRIPTIONAL REGULATOR"/>
    <property type="match status" value="1"/>
</dbReference>
<dbReference type="PANTHER" id="PTHR40661">
    <property type="match status" value="1"/>
</dbReference>
<accession>A0A4U8UIB8</accession>
<proteinExistence type="predicted"/>
<dbReference type="InterPro" id="IPR015927">
    <property type="entry name" value="Peptidase_S24_S26A/B/C"/>
</dbReference>
<protein>
    <submittedName>
        <fullName evidence="5">S24 family peptidase</fullName>
    </submittedName>
</protein>
<dbReference type="GO" id="GO:0003677">
    <property type="term" value="F:DNA binding"/>
    <property type="evidence" value="ECO:0007669"/>
    <property type="project" value="UniProtKB-KW"/>
</dbReference>
<dbReference type="Gene3D" id="2.10.109.10">
    <property type="entry name" value="Umud Fragment, subunit A"/>
    <property type="match status" value="1"/>
</dbReference>
<keyword evidence="3" id="KW-0804">Transcription</keyword>
<evidence type="ECO:0000259" key="4">
    <source>
        <dbReference type="Pfam" id="PF00717"/>
    </source>
</evidence>
<gene>
    <name evidence="5" type="ORF">LS72_001960</name>
</gene>
<keyword evidence="1" id="KW-0805">Transcription regulation</keyword>
<dbReference type="CDD" id="cd06529">
    <property type="entry name" value="S24_LexA-like"/>
    <property type="match status" value="1"/>
</dbReference>
<comment type="caution">
    <text evidence="5">The sequence shown here is derived from an EMBL/GenBank/DDBJ whole genome shotgun (WGS) entry which is preliminary data.</text>
</comment>
<evidence type="ECO:0000256" key="1">
    <source>
        <dbReference type="ARBA" id="ARBA00023015"/>
    </source>
</evidence>
<keyword evidence="2" id="KW-0238">DNA-binding</keyword>
<dbReference type="SUPFAM" id="SSF51306">
    <property type="entry name" value="LexA/Signal peptidase"/>
    <property type="match status" value="1"/>
</dbReference>
<evidence type="ECO:0000256" key="2">
    <source>
        <dbReference type="ARBA" id="ARBA00023125"/>
    </source>
</evidence>
<feature type="domain" description="Peptidase S24/S26A/S26B/S26C" evidence="4">
    <location>
        <begin position="58"/>
        <end position="172"/>
    </location>
</feature>
<dbReference type="AlphaFoldDB" id="A0A4U8UIB8"/>
<dbReference type="Pfam" id="PF00717">
    <property type="entry name" value="Peptidase_S24"/>
    <property type="match status" value="1"/>
</dbReference>
<evidence type="ECO:0000313" key="6">
    <source>
        <dbReference type="Proteomes" id="UP000029920"/>
    </source>
</evidence>
<dbReference type="Proteomes" id="UP000029920">
    <property type="component" value="Unassembled WGS sequence"/>
</dbReference>
<organism evidence="5 6">
    <name type="scientific">Helicobacter apodemus</name>
    <dbReference type="NCBI Taxonomy" id="135569"/>
    <lineage>
        <taxon>Bacteria</taxon>
        <taxon>Pseudomonadati</taxon>
        <taxon>Campylobacterota</taxon>
        <taxon>Epsilonproteobacteria</taxon>
        <taxon>Campylobacterales</taxon>
        <taxon>Helicobacteraceae</taxon>
        <taxon>Helicobacter</taxon>
    </lineage>
</organism>
<dbReference type="RefSeq" id="WP_138154940.1">
    <property type="nucleotide sequence ID" value="NZ_JRPC02000004.1"/>
</dbReference>